<evidence type="ECO:0000313" key="3">
    <source>
        <dbReference type="Proteomes" id="UP000028837"/>
    </source>
</evidence>
<comment type="caution">
    <text evidence="2">The sequence shown here is derived from an EMBL/GenBank/DDBJ whole genome shotgun (WGS) entry which is preliminary data.</text>
</comment>
<dbReference type="Gene3D" id="2.60.40.1320">
    <property type="entry name" value="SRS domain"/>
    <property type="match status" value="2"/>
</dbReference>
<accession>A0A086KF74</accession>
<feature type="domain" description="SRS" evidence="1">
    <location>
        <begin position="73"/>
        <end position="202"/>
    </location>
</feature>
<name>A0A086KF74_TOXGO</name>
<dbReference type="Pfam" id="PF04092">
    <property type="entry name" value="SAG"/>
    <property type="match status" value="2"/>
</dbReference>
<proteinExistence type="predicted"/>
<dbReference type="SUPFAM" id="SSF74877">
    <property type="entry name" value="Major surface antigen p30, SAG1"/>
    <property type="match status" value="2"/>
</dbReference>
<sequence>MGNSSCVRCPGSVTPCRGSQFFRGLGLRMGLTVLALFVSTFVRSGYVSFAVAAKAQGGETPPSDPTCVVEGAVTKCTCRNQTVQNPDVTAIVSEQQNGLQISCNATHLKCAPDNLQDNTVCPATIASLYECKQTSVKTVTSVDINSLLNGSPSLQWQNGDSVPECTSKKLTIPPENFPFVDEKFIVGCIEEGKKDSMKVAVTLQARASATKEQTVTCAFGINSNKVHQTVTLSPEKNSFTLVCGTAGQVLPTKFDENYCVTADKTDAAVSCTEAYGGILPNYEKTWWMKSSNANEYTFKIPDDQFPPEEQKITVGCQKKKISDPNNQTSRSNEKDSSVCTVDVTIAPSAASSASVSAMAILLLSSVGIVSSTVL</sequence>
<dbReference type="PRINTS" id="PR01801">
    <property type="entry name" value="SURFCEANTIGN"/>
</dbReference>
<dbReference type="InterPro" id="IPR007226">
    <property type="entry name" value="SRS_dom"/>
</dbReference>
<dbReference type="InterPro" id="IPR036755">
    <property type="entry name" value="SRS_dom_sf"/>
</dbReference>
<dbReference type="GO" id="GO:0016020">
    <property type="term" value="C:membrane"/>
    <property type="evidence" value="ECO:0007669"/>
    <property type="project" value="InterPro"/>
</dbReference>
<protein>
    <submittedName>
        <fullName evidence="2">SAG-related sequence SRS30C</fullName>
    </submittedName>
</protein>
<dbReference type="OrthoDB" id="329695at2759"/>
<gene>
    <name evidence="2" type="ORF">TGDOM2_273120</name>
</gene>
<evidence type="ECO:0000313" key="2">
    <source>
        <dbReference type="EMBL" id="KFG43042.1"/>
    </source>
</evidence>
<dbReference type="Proteomes" id="UP000028837">
    <property type="component" value="Unassembled WGS sequence"/>
</dbReference>
<organism evidence="2 3">
    <name type="scientific">Toxoplasma gondii GAB2-2007-GAL-DOM2</name>
    <dbReference type="NCBI Taxonomy" id="1130820"/>
    <lineage>
        <taxon>Eukaryota</taxon>
        <taxon>Sar</taxon>
        <taxon>Alveolata</taxon>
        <taxon>Apicomplexa</taxon>
        <taxon>Conoidasida</taxon>
        <taxon>Coccidia</taxon>
        <taxon>Eucoccidiorida</taxon>
        <taxon>Eimeriorina</taxon>
        <taxon>Sarcocystidae</taxon>
        <taxon>Toxoplasma</taxon>
    </lineage>
</organism>
<feature type="domain" description="SRS" evidence="1">
    <location>
        <begin position="213"/>
        <end position="345"/>
    </location>
</feature>
<evidence type="ECO:0000259" key="1">
    <source>
        <dbReference type="Pfam" id="PF04092"/>
    </source>
</evidence>
<dbReference type="InterPro" id="IPR028352">
    <property type="entry name" value="Surface_antig_SAG1"/>
</dbReference>
<reference evidence="2 3" key="1">
    <citation type="submission" date="2014-02" db="EMBL/GenBank/DDBJ databases">
        <authorList>
            <person name="Sibley D."/>
            <person name="Venepally P."/>
            <person name="Karamycheva S."/>
            <person name="Hadjithomas M."/>
            <person name="Khan A."/>
            <person name="Brunk B."/>
            <person name="Roos D."/>
            <person name="Caler E."/>
            <person name="Lorenzi H."/>
        </authorList>
    </citation>
    <scope>NUCLEOTIDE SEQUENCE [LARGE SCALE GENOMIC DNA]</scope>
    <source>
        <strain evidence="2 3">GAB2-2007-GAL-DOM2</strain>
    </source>
</reference>
<dbReference type="VEuPathDB" id="ToxoDB:TGDOM2_273120"/>
<dbReference type="AlphaFoldDB" id="A0A086KF74"/>
<dbReference type="EMBL" id="AHZU02000553">
    <property type="protein sequence ID" value="KFG43042.1"/>
    <property type="molecule type" value="Genomic_DNA"/>
</dbReference>